<accession>A0ABP9W8H0</accession>
<protein>
    <recommendedName>
        <fullName evidence="4">Helix-hairpin-helix domain-containing protein</fullName>
    </recommendedName>
</protein>
<dbReference type="Proteomes" id="UP001401887">
    <property type="component" value="Unassembled WGS sequence"/>
</dbReference>
<sequence length="145" mass="15946">MTQPPIPESLKRVAVREDPTQEEAARITVDYSGGMDVAHLTLNPDVAPPESVDGYRIRAAVAATLEPLRRYNRAITRRYGTWDNEQALFDDGMAKAAAEVEQLVHLAPRSPESLLDALRGLSDEQLLAVPGLGARKLEYLRKALA</sequence>
<feature type="region of interest" description="Disordered" evidence="1">
    <location>
        <begin position="1"/>
        <end position="24"/>
    </location>
</feature>
<comment type="caution">
    <text evidence="2">The sequence shown here is derived from an EMBL/GenBank/DDBJ whole genome shotgun (WGS) entry which is preliminary data.</text>
</comment>
<evidence type="ECO:0008006" key="4">
    <source>
        <dbReference type="Google" id="ProtNLM"/>
    </source>
</evidence>
<evidence type="ECO:0000313" key="3">
    <source>
        <dbReference type="Proteomes" id="UP001401887"/>
    </source>
</evidence>
<proteinExistence type="predicted"/>
<evidence type="ECO:0000256" key="1">
    <source>
        <dbReference type="SAM" id="MobiDB-lite"/>
    </source>
</evidence>
<dbReference type="RefSeq" id="WP_345465414.1">
    <property type="nucleotide sequence ID" value="NZ_BAABRP010000009.1"/>
</dbReference>
<keyword evidence="3" id="KW-1185">Reference proteome</keyword>
<dbReference type="EMBL" id="BAABRP010000009">
    <property type="protein sequence ID" value="GAA5513643.1"/>
    <property type="molecule type" value="Genomic_DNA"/>
</dbReference>
<organism evidence="2 3">
    <name type="scientific">Deinococcus carri</name>
    <dbReference type="NCBI Taxonomy" id="1211323"/>
    <lineage>
        <taxon>Bacteria</taxon>
        <taxon>Thermotogati</taxon>
        <taxon>Deinococcota</taxon>
        <taxon>Deinococci</taxon>
        <taxon>Deinococcales</taxon>
        <taxon>Deinococcaceae</taxon>
        <taxon>Deinococcus</taxon>
    </lineage>
</organism>
<evidence type="ECO:0000313" key="2">
    <source>
        <dbReference type="EMBL" id="GAA5513643.1"/>
    </source>
</evidence>
<feature type="compositionally biased region" description="Basic and acidic residues" evidence="1">
    <location>
        <begin position="9"/>
        <end position="24"/>
    </location>
</feature>
<gene>
    <name evidence="2" type="ORF">Dcar01_02387</name>
</gene>
<reference evidence="2 3" key="1">
    <citation type="submission" date="2024-02" db="EMBL/GenBank/DDBJ databases">
        <title>Deinococcus carri NBRC 110142.</title>
        <authorList>
            <person name="Ichikawa N."/>
            <person name="Katano-Makiyama Y."/>
            <person name="Hidaka K."/>
        </authorList>
    </citation>
    <scope>NUCLEOTIDE SEQUENCE [LARGE SCALE GENOMIC DNA]</scope>
    <source>
        <strain evidence="2 3">NBRC 110142</strain>
    </source>
</reference>
<name>A0ABP9W8H0_9DEIO</name>